<evidence type="ECO:0000256" key="7">
    <source>
        <dbReference type="ARBA" id="ARBA00022918"/>
    </source>
</evidence>
<reference evidence="9" key="1">
    <citation type="submission" date="2020-04" db="EMBL/GenBank/DDBJ databases">
        <authorList>
            <person name="Alioto T."/>
            <person name="Alioto T."/>
            <person name="Gomez Garrido J."/>
        </authorList>
    </citation>
    <scope>NUCLEOTIDE SEQUENCE</scope>
    <source>
        <strain evidence="9">A484AB</strain>
    </source>
</reference>
<evidence type="ECO:0000313" key="10">
    <source>
        <dbReference type="Proteomes" id="UP001152795"/>
    </source>
</evidence>
<sequence>MGEIGGEEVSIRDGDSARPGMVIPAKVSASDKKARVNFSGIVEPNLKFQRPPDLALERSVVQPQVNRILVRVVNTSPTPITLYKHSKVATMYHLRENGENGEIFEMIETVIVNEINTGDHSPLRQHARRIPGHRREEVDAMLETMSDKGVIRKSSSPWAATIVLVGKKDGSTMFCVDYRKLNDVTKKDACPLPRIDDTLDALSGATFFSTLDLASGYWQVELDSNDREKSAFTMHQGLYEFNVMPFGLRNAPSTLQRLMEDFGEHTARLREVLVFLRLQNAGLKLKPKKCKLFAERSGVPRHIISEN</sequence>
<dbReference type="Gene3D" id="3.30.70.270">
    <property type="match status" value="1"/>
</dbReference>
<organism evidence="9 10">
    <name type="scientific">Paramuricea clavata</name>
    <name type="common">Red gorgonian</name>
    <name type="synonym">Violescent sea-whip</name>
    <dbReference type="NCBI Taxonomy" id="317549"/>
    <lineage>
        <taxon>Eukaryota</taxon>
        <taxon>Metazoa</taxon>
        <taxon>Cnidaria</taxon>
        <taxon>Anthozoa</taxon>
        <taxon>Octocorallia</taxon>
        <taxon>Malacalcyonacea</taxon>
        <taxon>Plexauridae</taxon>
        <taxon>Paramuricea</taxon>
    </lineage>
</organism>
<dbReference type="FunFam" id="3.10.10.10:FF:000007">
    <property type="entry name" value="Retrovirus-related Pol polyprotein from transposon 17.6-like Protein"/>
    <property type="match status" value="1"/>
</dbReference>
<evidence type="ECO:0000256" key="2">
    <source>
        <dbReference type="ARBA" id="ARBA00022679"/>
    </source>
</evidence>
<dbReference type="Pfam" id="PF00078">
    <property type="entry name" value="RVT_1"/>
    <property type="match status" value="1"/>
</dbReference>
<keyword evidence="4" id="KW-0540">Nuclease</keyword>
<feature type="non-terminal residue" evidence="9">
    <location>
        <position position="307"/>
    </location>
</feature>
<keyword evidence="5" id="KW-0255">Endonuclease</keyword>
<evidence type="ECO:0000256" key="4">
    <source>
        <dbReference type="ARBA" id="ARBA00022722"/>
    </source>
</evidence>
<dbReference type="GO" id="GO:0008233">
    <property type="term" value="F:peptidase activity"/>
    <property type="evidence" value="ECO:0007669"/>
    <property type="project" value="UniProtKB-KW"/>
</dbReference>
<dbReference type="InterPro" id="IPR043128">
    <property type="entry name" value="Rev_trsase/Diguanyl_cyclase"/>
</dbReference>
<keyword evidence="1" id="KW-0645">Protease</keyword>
<proteinExistence type="predicted"/>
<dbReference type="PANTHER" id="PTHR24559">
    <property type="entry name" value="TRANSPOSON TY3-I GAG-POL POLYPROTEIN"/>
    <property type="match status" value="1"/>
</dbReference>
<dbReference type="GO" id="GO:0003964">
    <property type="term" value="F:RNA-directed DNA polymerase activity"/>
    <property type="evidence" value="ECO:0007669"/>
    <property type="project" value="UniProtKB-KW"/>
</dbReference>
<dbReference type="GO" id="GO:0004519">
    <property type="term" value="F:endonuclease activity"/>
    <property type="evidence" value="ECO:0007669"/>
    <property type="project" value="UniProtKB-KW"/>
</dbReference>
<dbReference type="InterPro" id="IPR000477">
    <property type="entry name" value="RT_dom"/>
</dbReference>
<dbReference type="PANTHER" id="PTHR24559:SF435">
    <property type="entry name" value="RIBONUCLEASE H"/>
    <property type="match status" value="1"/>
</dbReference>
<dbReference type="CDD" id="cd01647">
    <property type="entry name" value="RT_LTR"/>
    <property type="match status" value="1"/>
</dbReference>
<dbReference type="EMBL" id="CACRXK020016496">
    <property type="protein sequence ID" value="CAB4029915.1"/>
    <property type="molecule type" value="Genomic_DNA"/>
</dbReference>
<dbReference type="InterPro" id="IPR053134">
    <property type="entry name" value="RNA-dir_DNA_polymerase"/>
</dbReference>
<accession>A0A6S7JCA8</accession>
<feature type="domain" description="Reverse transcriptase" evidence="8">
    <location>
        <begin position="171"/>
        <end position="267"/>
    </location>
</feature>
<name>A0A6S7JCA8_PARCT</name>
<dbReference type="SUPFAM" id="SSF56672">
    <property type="entry name" value="DNA/RNA polymerases"/>
    <property type="match status" value="1"/>
</dbReference>
<dbReference type="Proteomes" id="UP001152795">
    <property type="component" value="Unassembled WGS sequence"/>
</dbReference>
<dbReference type="Gene3D" id="3.10.10.10">
    <property type="entry name" value="HIV Type 1 Reverse Transcriptase, subunit A, domain 1"/>
    <property type="match status" value="1"/>
</dbReference>
<evidence type="ECO:0000256" key="1">
    <source>
        <dbReference type="ARBA" id="ARBA00022670"/>
    </source>
</evidence>
<dbReference type="InterPro" id="IPR043502">
    <property type="entry name" value="DNA/RNA_pol_sf"/>
</dbReference>
<evidence type="ECO:0000256" key="3">
    <source>
        <dbReference type="ARBA" id="ARBA00022695"/>
    </source>
</evidence>
<keyword evidence="7" id="KW-0695">RNA-directed DNA polymerase</keyword>
<gene>
    <name evidence="9" type="ORF">PACLA_8A025707</name>
</gene>
<protein>
    <submittedName>
        <fullName evidence="9">Retrovirus-related Pol poly from transposon, partial</fullName>
    </submittedName>
</protein>
<dbReference type="AlphaFoldDB" id="A0A6S7JCA8"/>
<evidence type="ECO:0000256" key="6">
    <source>
        <dbReference type="ARBA" id="ARBA00022801"/>
    </source>
</evidence>
<keyword evidence="2" id="KW-0808">Transferase</keyword>
<evidence type="ECO:0000313" key="9">
    <source>
        <dbReference type="EMBL" id="CAB4029915.1"/>
    </source>
</evidence>
<evidence type="ECO:0000259" key="8">
    <source>
        <dbReference type="Pfam" id="PF00078"/>
    </source>
</evidence>
<keyword evidence="6" id="KW-0378">Hydrolase</keyword>
<dbReference type="GO" id="GO:0006508">
    <property type="term" value="P:proteolysis"/>
    <property type="evidence" value="ECO:0007669"/>
    <property type="project" value="UniProtKB-KW"/>
</dbReference>
<dbReference type="OrthoDB" id="5990438at2759"/>
<keyword evidence="3" id="KW-0548">Nucleotidyltransferase</keyword>
<comment type="caution">
    <text evidence="9">The sequence shown here is derived from an EMBL/GenBank/DDBJ whole genome shotgun (WGS) entry which is preliminary data.</text>
</comment>
<keyword evidence="10" id="KW-1185">Reference proteome</keyword>
<evidence type="ECO:0000256" key="5">
    <source>
        <dbReference type="ARBA" id="ARBA00022759"/>
    </source>
</evidence>